<sequence length="1112" mass="130878">MSINDILHSYESVDSAETACFQYWYFVNDTKTVRRECNDRKFIIELLSSSTPRDHHWYICGNFHRMTIMPYLPYIDYRGMNSELFNFGHENRYSIYGDYIVWPTVSAHFLGWLLYLYLNCDYKLSLKIPLIYHANLGAVNLLTSSDTNLDISCRITFEGKTIFTNTRLETKYRVMDLKGVDGMEIGFGKHYTNTKAYVWFDRLLYDDRVAECVFLPEFRFLGDSVNFDRLRWASPPSSSRERTVAKKTSYVSNPSPASQFEEEFKKYIDESLDTVNYQMVEKLASANPEILKFYLEQNGYATFYILAIGVWQYCESVMSMHNMYKVEDVLYFMEELCKKVGGGDSIYHDHIIYISSKNMAQNFFNSLQFFVLPDQGIEAFFDGISSYYALHYSIFAKTESWTITNSTVLQCDTTPEIKCSGYFKKLKITKSEYIFNGHVYEHFKNRKDHPLACLFEDCPEITVSSLMFNKTLNFYLTQEGMFDVCKKIYREPCPFIVQSTLKKNFITKDQQYLKEDTFESLYNSTQNDLLLFKMYHARKFLQDFDTLMQNLKDCRVNIRMAHRKDVLEDRLRGLIQWLLEYKASDLILLLMRMNVHRICTNVLAAKIQMDVMGLQVAVVCQLLWPSTFLSCYFVGLLMPFFEELKEWVEEWEDDALVVESMFENRKKIIEAMHRYLQSVSFDGYDIIENDVRNMLLGLGPRDKKKYPHQRVIPNITAEYKKYKKLPERCNVWNDRLIEYKEKEDMYTWLTRFYIRMFLKDCDEEENMLQNVVKGFAYFRVFTNFHTNNSKALMNFCASLAVPVDNEKMCIVLSSKPNCGKSSLWELLSKIILVYKQDKEEYKFNKNDKDEKVKMLESQLYVMNEAHIFTKAFLKSTIDSTKVDSARCIYGVVDMYYSTFKVLICNNENDKIYVKDGYDKACSNRIGQMYFDHIFDPELPGFSGSVYEHHIKKVYCEIRDVNSKLISSVQQLLANVLKYNSDPSNGYLYYKSILQNDNSYKHNKKCLYIFNCRLDALLYVLNVREDKNGAGCSSAEVTDAIKAAEKYVSQMVHPGRRNAVTFDGLCSDFKQKYQKGRFYNFDTDCYMNLSIVIKEQFFRQFPPRFKSNVDETL</sequence>
<keyword evidence="1" id="KW-0378">Hydrolase</keyword>
<dbReference type="GO" id="GO:0019079">
    <property type="term" value="P:viral genome replication"/>
    <property type="evidence" value="ECO:0007669"/>
    <property type="project" value="InterPro"/>
</dbReference>
<accession>A0A1L5JGP6</accession>
<protein>
    <submittedName>
        <fullName evidence="1">Helicase-1</fullName>
    </submittedName>
</protein>
<dbReference type="Proteomes" id="UP000204293">
    <property type="component" value="Segment"/>
</dbReference>
<dbReference type="Pfam" id="PF04735">
    <property type="entry name" value="Baculo_helicase"/>
    <property type="match status" value="1"/>
</dbReference>
<dbReference type="KEGG" id="vg:30685081"/>
<keyword evidence="1" id="KW-0547">Nucleotide-binding</keyword>
<dbReference type="OrthoDB" id="566at10239"/>
<dbReference type="GO" id="GO:0003678">
    <property type="term" value="F:DNA helicase activity"/>
    <property type="evidence" value="ECO:0007669"/>
    <property type="project" value="InterPro"/>
</dbReference>
<proteinExistence type="predicted"/>
<name>A0A1L5JGP6_9BBAC</name>
<keyword evidence="1" id="KW-0347">Helicase</keyword>
<keyword evidence="2" id="KW-1185">Reference proteome</keyword>
<evidence type="ECO:0000313" key="1">
    <source>
        <dbReference type="EMBL" id="APO13961.1"/>
    </source>
</evidence>
<dbReference type="EMBL" id="KX151395">
    <property type="protein sequence ID" value="APO13961.1"/>
    <property type="molecule type" value="Genomic_DNA"/>
</dbReference>
<reference evidence="1 2" key="1">
    <citation type="submission" date="2016-04" db="EMBL/GenBank/DDBJ databases">
        <title>Sequence analysis of the Plodia interpunctella granulovirus genome: Discovery of an unusual inhibitor-of-apoptosis (IAP) gene.</title>
        <authorList>
            <person name="Harrison R.L."/>
            <person name="Rowley D.L."/>
            <person name="Funk C.J."/>
        </authorList>
    </citation>
    <scope>NUCLEOTIDE SEQUENCE [LARGE SCALE GENOMIC DNA]</scope>
    <source>
        <strain evidence="1">Cambridge</strain>
    </source>
</reference>
<keyword evidence="1" id="KW-0067">ATP-binding</keyword>
<evidence type="ECO:0000313" key="2">
    <source>
        <dbReference type="Proteomes" id="UP000204293"/>
    </source>
</evidence>
<organism evidence="1 2">
    <name type="scientific">Plodia interpunctella granulovirus</name>
    <dbReference type="NCBI Taxonomy" id="262175"/>
    <lineage>
        <taxon>Viruses</taxon>
        <taxon>Viruses incertae sedis</taxon>
        <taxon>Naldaviricetes</taxon>
        <taxon>Lefavirales</taxon>
        <taxon>Baculoviridae</taxon>
        <taxon>Betabaculovirus</taxon>
        <taxon>Betabaculovirus plinterpunctellae</taxon>
    </lineage>
</organism>
<dbReference type="InterPro" id="IPR006824">
    <property type="entry name" value="DNA_helicase_Baculovir"/>
</dbReference>
<dbReference type="GeneID" id="30685081"/>
<dbReference type="RefSeq" id="YP_009330209.1">
    <property type="nucleotide sequence ID" value="NC_032255.1"/>
</dbReference>